<feature type="domain" description="Methyltransferase" evidence="2">
    <location>
        <begin position="48"/>
        <end position="138"/>
    </location>
</feature>
<proteinExistence type="predicted"/>
<evidence type="ECO:0000256" key="1">
    <source>
        <dbReference type="ARBA" id="ARBA00022679"/>
    </source>
</evidence>
<dbReference type="CDD" id="cd02440">
    <property type="entry name" value="AdoMet_MTases"/>
    <property type="match status" value="1"/>
</dbReference>
<dbReference type="GO" id="GO:0032259">
    <property type="term" value="P:methylation"/>
    <property type="evidence" value="ECO:0007669"/>
    <property type="project" value="UniProtKB-KW"/>
</dbReference>
<evidence type="ECO:0000313" key="3">
    <source>
        <dbReference type="EMBL" id="AUI37369.1"/>
    </source>
</evidence>
<dbReference type="InterPro" id="IPR041698">
    <property type="entry name" value="Methyltransf_25"/>
</dbReference>
<dbReference type="InterPro" id="IPR029063">
    <property type="entry name" value="SAM-dependent_MTases_sf"/>
</dbReference>
<protein>
    <submittedName>
        <fullName evidence="3">Class I SAM-dependent methyltransferase</fullName>
    </submittedName>
</protein>
<dbReference type="Gene3D" id="2.20.25.110">
    <property type="entry name" value="S-adenosyl-L-methionine-dependent methyltransferases"/>
    <property type="match status" value="1"/>
</dbReference>
<dbReference type="Pfam" id="PF13649">
    <property type="entry name" value="Methyltransf_25"/>
    <property type="match status" value="1"/>
</dbReference>
<evidence type="ECO:0000259" key="2">
    <source>
        <dbReference type="Pfam" id="PF13649"/>
    </source>
</evidence>
<dbReference type="SUPFAM" id="SSF53335">
    <property type="entry name" value="S-adenosyl-L-methionine-dependent methyltransferases"/>
    <property type="match status" value="1"/>
</dbReference>
<keyword evidence="1" id="KW-0808">Transferase</keyword>
<reference evidence="3 4" key="1">
    <citation type="submission" date="2018-02" db="EMBL/GenBank/DDBJ databases">
        <title>Complete genome and methylome analysis of Bacillus caldolyticus.</title>
        <authorList>
            <person name="Fomenkov A.I."/>
            <person name="Mersha F."/>
            <person name="Vincze T."/>
            <person name="Roberts R.J."/>
        </authorList>
    </citation>
    <scope>NUCLEOTIDE SEQUENCE [LARGE SCALE GENOMIC DNA]</scope>
    <source>
        <strain evidence="3 4">NEB414</strain>
    </source>
</reference>
<dbReference type="GO" id="GO:0008168">
    <property type="term" value="F:methyltransferase activity"/>
    <property type="evidence" value="ECO:0007669"/>
    <property type="project" value="UniProtKB-KW"/>
</dbReference>
<keyword evidence="3" id="KW-0489">Methyltransferase</keyword>
<dbReference type="EMBL" id="CP025074">
    <property type="protein sequence ID" value="AUI37369.1"/>
    <property type="molecule type" value="Genomic_DNA"/>
</dbReference>
<sequence length="245" mass="28621">MDIKNDLNHFFEYTSYQNAYGLLYSQKTGKQVAFLKSMLDTLPKESKILDLCCGNGRHLFSIRRLGFDVIGIDSHYETVAKVKETDPAANIMFCDARFMNFIEVFDLVYCLETSIGYFNDEETIKIFGKVYNSLKYQGIFIVHVFNRELLLKYFEDSSYFYDIFHQPIFESREIDLLNGLLKIRQKRNNSNIKEYHLDLRIYTAVELKNMLSTVGFKISNVYGDFDKSPFSINSPELIIILKKEG</sequence>
<evidence type="ECO:0000313" key="4">
    <source>
        <dbReference type="Proteomes" id="UP000265462"/>
    </source>
</evidence>
<dbReference type="Gene3D" id="3.40.50.150">
    <property type="entry name" value="Vaccinia Virus protein VP39"/>
    <property type="match status" value="1"/>
</dbReference>
<dbReference type="PANTHER" id="PTHR43861">
    <property type="entry name" value="TRANS-ACONITATE 2-METHYLTRANSFERASE-RELATED"/>
    <property type="match status" value="1"/>
</dbReference>
<name>A0ABM6QP81_BACCL</name>
<dbReference type="Proteomes" id="UP000265462">
    <property type="component" value="Chromosome"/>
</dbReference>
<keyword evidence="4" id="KW-1185">Reference proteome</keyword>
<organism evidence="3 4">
    <name type="scientific">Bacillus caldolyticus</name>
    <dbReference type="NCBI Taxonomy" id="1394"/>
    <lineage>
        <taxon>Bacteria</taxon>
        <taxon>Bacillati</taxon>
        <taxon>Bacillota</taxon>
        <taxon>Bacilli</taxon>
        <taxon>Bacillales</taxon>
        <taxon>Anoxybacillaceae</taxon>
        <taxon>Geobacillus</taxon>
        <taxon>Geobacillus thermoleovorans group</taxon>
    </lineage>
</organism>
<dbReference type="RefSeq" id="WP_021322585.1">
    <property type="nucleotide sequence ID" value="NZ_CP025074.1"/>
</dbReference>
<accession>A0ABM6QP81</accession>
<gene>
    <name evidence="3" type="ORF">CWI35_13310</name>
</gene>